<comment type="caution">
    <text evidence="2">The sequence shown here is derived from an EMBL/GenBank/DDBJ whole genome shotgun (WGS) entry which is preliminary data.</text>
</comment>
<evidence type="ECO:0000256" key="1">
    <source>
        <dbReference type="SAM" id="MobiDB-lite"/>
    </source>
</evidence>
<protein>
    <submittedName>
        <fullName evidence="2">Uncharacterized protein</fullName>
    </submittedName>
</protein>
<keyword evidence="3" id="KW-1185">Reference proteome</keyword>
<feature type="compositionally biased region" description="Basic and acidic residues" evidence="1">
    <location>
        <begin position="88"/>
        <end position="121"/>
    </location>
</feature>
<feature type="region of interest" description="Disordered" evidence="1">
    <location>
        <begin position="1"/>
        <end position="38"/>
    </location>
</feature>
<accession>A0AAD5QUX1</accession>
<evidence type="ECO:0000313" key="2">
    <source>
        <dbReference type="EMBL" id="KAJ1360266.1"/>
    </source>
</evidence>
<dbReference type="EMBL" id="JAHQIW010003833">
    <property type="protein sequence ID" value="KAJ1360266.1"/>
    <property type="molecule type" value="Genomic_DNA"/>
</dbReference>
<gene>
    <name evidence="2" type="ORF">KIN20_019193</name>
</gene>
<organism evidence="2 3">
    <name type="scientific">Parelaphostrongylus tenuis</name>
    <name type="common">Meningeal worm</name>
    <dbReference type="NCBI Taxonomy" id="148309"/>
    <lineage>
        <taxon>Eukaryota</taxon>
        <taxon>Metazoa</taxon>
        <taxon>Ecdysozoa</taxon>
        <taxon>Nematoda</taxon>
        <taxon>Chromadorea</taxon>
        <taxon>Rhabditida</taxon>
        <taxon>Rhabditina</taxon>
        <taxon>Rhabditomorpha</taxon>
        <taxon>Strongyloidea</taxon>
        <taxon>Metastrongylidae</taxon>
        <taxon>Parelaphostrongylus</taxon>
    </lineage>
</organism>
<dbReference type="AlphaFoldDB" id="A0AAD5QUX1"/>
<reference evidence="2" key="1">
    <citation type="submission" date="2021-06" db="EMBL/GenBank/DDBJ databases">
        <title>Parelaphostrongylus tenuis whole genome reference sequence.</title>
        <authorList>
            <person name="Garwood T.J."/>
            <person name="Larsen P.A."/>
            <person name="Fountain-Jones N.M."/>
            <person name="Garbe J.R."/>
            <person name="Macchietto M.G."/>
            <person name="Kania S.A."/>
            <person name="Gerhold R.W."/>
            <person name="Richards J.E."/>
            <person name="Wolf T.M."/>
        </authorList>
    </citation>
    <scope>NUCLEOTIDE SEQUENCE</scope>
    <source>
        <strain evidence="2">MNPRO001-30</strain>
        <tissue evidence="2">Meninges</tissue>
    </source>
</reference>
<name>A0AAD5QUX1_PARTN</name>
<sequence length="121" mass="14209">MFGPLWKTNAKKRKQKNKQSAEQSTEKKRRAREKATQNQIGLLLTQGAKCMVNMKHVKRCLLLLRPKSFDEHKKSQRIRAPNADSEESERTERSATDRQKESKKERKSIVKNTDKRRESSE</sequence>
<dbReference type="Proteomes" id="UP001196413">
    <property type="component" value="Unassembled WGS sequence"/>
</dbReference>
<evidence type="ECO:0000313" key="3">
    <source>
        <dbReference type="Proteomes" id="UP001196413"/>
    </source>
</evidence>
<proteinExistence type="predicted"/>
<feature type="region of interest" description="Disordered" evidence="1">
    <location>
        <begin position="65"/>
        <end position="121"/>
    </location>
</feature>